<dbReference type="Gene3D" id="1.10.60.10">
    <property type="entry name" value="Iron dependent repressor, metal binding and dimerisation domain"/>
    <property type="match status" value="1"/>
</dbReference>
<dbReference type="SUPFAM" id="SSF46785">
    <property type="entry name" value="Winged helix' DNA-binding domain"/>
    <property type="match status" value="1"/>
</dbReference>
<comment type="caution">
    <text evidence="2">The sequence shown here is derived from an EMBL/GenBank/DDBJ whole genome shotgun (WGS) entry which is preliminary data.</text>
</comment>
<dbReference type="Gene3D" id="1.10.10.10">
    <property type="entry name" value="Winged helix-like DNA-binding domain superfamily/Winged helix DNA-binding domain"/>
    <property type="match status" value="1"/>
</dbReference>
<dbReference type="HOGENOM" id="CLU_069532_3_1_9"/>
<dbReference type="GO" id="GO:0046914">
    <property type="term" value="F:transition metal ion binding"/>
    <property type="evidence" value="ECO:0007669"/>
    <property type="project" value="InterPro"/>
</dbReference>
<dbReference type="GeneID" id="98001304"/>
<dbReference type="PROSITE" id="PS50944">
    <property type="entry name" value="HTH_DTXR"/>
    <property type="match status" value="1"/>
</dbReference>
<dbReference type="GO" id="GO:0003677">
    <property type="term" value="F:DNA binding"/>
    <property type="evidence" value="ECO:0007669"/>
    <property type="project" value="InterPro"/>
</dbReference>
<proteinExistence type="predicted"/>
<dbReference type="STRING" id="445971.ANASTE_02299"/>
<organism evidence="2 3">
    <name type="scientific">Anaerofustis stercorihominis DSM 17244</name>
    <dbReference type="NCBI Taxonomy" id="445971"/>
    <lineage>
        <taxon>Bacteria</taxon>
        <taxon>Bacillati</taxon>
        <taxon>Bacillota</taxon>
        <taxon>Clostridia</taxon>
        <taxon>Eubacteriales</taxon>
        <taxon>Eubacteriaceae</taxon>
        <taxon>Anaerofustis</taxon>
    </lineage>
</organism>
<reference evidence="2" key="1">
    <citation type="submission" date="2008-01" db="EMBL/GenBank/DDBJ databases">
        <authorList>
            <person name="Fulton L."/>
            <person name="Clifton S."/>
            <person name="Fulton B."/>
            <person name="Xu J."/>
            <person name="Minx P."/>
            <person name="Pepin K.H."/>
            <person name="Johnson M."/>
            <person name="Thiruvilangam P."/>
            <person name="Bhonagiri V."/>
            <person name="Nash W.E."/>
            <person name="Mardis E.R."/>
            <person name="Wilson R.K."/>
        </authorList>
    </citation>
    <scope>NUCLEOTIDE SEQUENCE [LARGE SCALE GENOMIC DNA]</scope>
    <source>
        <strain evidence="2">DSM 17244</strain>
    </source>
</reference>
<dbReference type="AlphaFoldDB" id="B1C9K0"/>
<dbReference type="GO" id="GO:0046983">
    <property type="term" value="F:protein dimerization activity"/>
    <property type="evidence" value="ECO:0007669"/>
    <property type="project" value="InterPro"/>
</dbReference>
<evidence type="ECO:0000313" key="3">
    <source>
        <dbReference type="Proteomes" id="UP000005178"/>
    </source>
</evidence>
<dbReference type="InterPro" id="IPR036390">
    <property type="entry name" value="WH_DNA-bd_sf"/>
</dbReference>
<gene>
    <name evidence="2" type="ORF">ANASTE_02299</name>
</gene>
<dbReference type="InterPro" id="IPR050536">
    <property type="entry name" value="DtxR_MntR_Metal-Reg"/>
</dbReference>
<sequence>MKNSACSYLQSIYNLKIKSDKVHAIDIAKYMNYSKASVSRAVKNLKKDDYIKVDEDGNINLTSKGYEIAKSIEDKYSFFYSILIEMGIDTNIADSDASSFAYNISCTTFNKLKRNFLKAIIISLLFFYK</sequence>
<feature type="domain" description="HTH dtxR-type" evidence="1">
    <location>
        <begin position="1"/>
        <end position="62"/>
    </location>
</feature>
<evidence type="ECO:0000313" key="2">
    <source>
        <dbReference type="EMBL" id="EDS72571.1"/>
    </source>
</evidence>
<dbReference type="PANTHER" id="PTHR33238:SF7">
    <property type="entry name" value="IRON-DEPENDENT TRANSCRIPTIONAL REGULATOR"/>
    <property type="match status" value="1"/>
</dbReference>
<dbReference type="Pfam" id="PF01325">
    <property type="entry name" value="Fe_dep_repress"/>
    <property type="match status" value="1"/>
</dbReference>
<dbReference type="RefSeq" id="WP_007051041.1">
    <property type="nucleotide sequence ID" value="NZ_DS560019.1"/>
</dbReference>
<reference evidence="2" key="2">
    <citation type="submission" date="2013-08" db="EMBL/GenBank/DDBJ databases">
        <title>Draft genome sequence of Anaerofustis stercorihominis (DSM 17244).</title>
        <authorList>
            <person name="Sudarsanam P."/>
            <person name="Ley R."/>
            <person name="Guruge J."/>
            <person name="Turnbaugh P.J."/>
            <person name="Mahowald M."/>
            <person name="Liep D."/>
            <person name="Gordon J."/>
        </authorList>
    </citation>
    <scope>NUCLEOTIDE SEQUENCE</scope>
    <source>
        <strain evidence="2">DSM 17244</strain>
    </source>
</reference>
<accession>B1C9K0</accession>
<dbReference type="SUPFAM" id="SSF47979">
    <property type="entry name" value="Iron-dependent repressor protein, dimerization domain"/>
    <property type="match status" value="1"/>
</dbReference>
<evidence type="ECO:0000259" key="1">
    <source>
        <dbReference type="PROSITE" id="PS50944"/>
    </source>
</evidence>
<protein>
    <submittedName>
        <fullName evidence="2">Iron dependent repressor DNA binding domain protein</fullName>
    </submittedName>
</protein>
<dbReference type="SMART" id="SM00529">
    <property type="entry name" value="HTH_DTXR"/>
    <property type="match status" value="1"/>
</dbReference>
<dbReference type="Proteomes" id="UP000005178">
    <property type="component" value="Unassembled WGS sequence"/>
</dbReference>
<dbReference type="GO" id="GO:0003700">
    <property type="term" value="F:DNA-binding transcription factor activity"/>
    <property type="evidence" value="ECO:0007669"/>
    <property type="project" value="InterPro"/>
</dbReference>
<dbReference type="InterPro" id="IPR036421">
    <property type="entry name" value="Fe_dep_repressor_sf"/>
</dbReference>
<dbReference type="eggNOG" id="COG1321">
    <property type="taxonomic scope" value="Bacteria"/>
</dbReference>
<dbReference type="OrthoDB" id="9794394at2"/>
<name>B1C9K0_9FIRM</name>
<dbReference type="PANTHER" id="PTHR33238">
    <property type="entry name" value="IRON (METAL) DEPENDENT REPRESSOR, DTXR FAMILY"/>
    <property type="match status" value="1"/>
</dbReference>
<keyword evidence="3" id="KW-1185">Reference proteome</keyword>
<dbReference type="EMBL" id="ABIL02000006">
    <property type="protein sequence ID" value="EDS72571.1"/>
    <property type="molecule type" value="Genomic_DNA"/>
</dbReference>
<dbReference type="InterPro" id="IPR022687">
    <property type="entry name" value="HTH_DTXR"/>
</dbReference>
<dbReference type="InterPro" id="IPR022689">
    <property type="entry name" value="Iron_dep_repressor"/>
</dbReference>
<dbReference type="InterPro" id="IPR036388">
    <property type="entry name" value="WH-like_DNA-bd_sf"/>
</dbReference>